<dbReference type="EMBL" id="BLXT01004423">
    <property type="protein sequence ID" value="GFO12473.1"/>
    <property type="molecule type" value="Genomic_DNA"/>
</dbReference>
<evidence type="ECO:0000256" key="1">
    <source>
        <dbReference type="SAM" id="Coils"/>
    </source>
</evidence>
<protein>
    <submittedName>
        <fullName evidence="3">Glutamine-rich protein 2</fullName>
    </submittedName>
</protein>
<feature type="coiled-coil region" evidence="1">
    <location>
        <begin position="31"/>
        <end position="84"/>
    </location>
</feature>
<organism evidence="3 4">
    <name type="scientific">Plakobranchus ocellatus</name>
    <dbReference type="NCBI Taxonomy" id="259542"/>
    <lineage>
        <taxon>Eukaryota</taxon>
        <taxon>Metazoa</taxon>
        <taxon>Spiralia</taxon>
        <taxon>Lophotrochozoa</taxon>
        <taxon>Mollusca</taxon>
        <taxon>Gastropoda</taxon>
        <taxon>Heterobranchia</taxon>
        <taxon>Euthyneura</taxon>
        <taxon>Panpulmonata</taxon>
        <taxon>Sacoglossa</taxon>
        <taxon>Placobranchoidea</taxon>
        <taxon>Plakobranchidae</taxon>
        <taxon>Plakobranchus</taxon>
    </lineage>
</organism>
<feature type="region of interest" description="Disordered" evidence="2">
    <location>
        <begin position="326"/>
        <end position="436"/>
    </location>
</feature>
<feature type="compositionally biased region" description="Pro residues" evidence="2">
    <location>
        <begin position="373"/>
        <end position="387"/>
    </location>
</feature>
<dbReference type="AlphaFoldDB" id="A0AAV4AYR7"/>
<feature type="coiled-coil region" evidence="1">
    <location>
        <begin position="185"/>
        <end position="212"/>
    </location>
</feature>
<dbReference type="Proteomes" id="UP000735302">
    <property type="component" value="Unassembled WGS sequence"/>
</dbReference>
<name>A0AAV4AYR7_9GAST</name>
<evidence type="ECO:0000313" key="3">
    <source>
        <dbReference type="EMBL" id="GFO12473.1"/>
    </source>
</evidence>
<keyword evidence="4" id="KW-1185">Reference proteome</keyword>
<accession>A0AAV4AYR7</accession>
<proteinExistence type="predicted"/>
<gene>
    <name evidence="3" type="ORF">PoB_003897800</name>
</gene>
<feature type="region of interest" description="Disordered" evidence="2">
    <location>
        <begin position="147"/>
        <end position="173"/>
    </location>
</feature>
<sequence length="476" mass="51820">MDFLKDVYVPKTLKTLSIADNAKFTGGKRSHRQLMSLFEDLMKEMKDLKDAQANILSKLNGIDLDAINKRLDSVDELCKDLQDKHSSLIDRLSDFASLNDLELLNSQFVTWPALEDALKGVRLDLENLQPISEERVVIELGTQTDVVETKSRPTSARPISRASSARSRGSASGPSLELLDVLERLGKLSEAHDALQKRVEELEKLIQEKANKSDLQGLGGSVDIPEDLLSTLQSIKDELQALKEGQLRAANETDKTLLSLSVTPLDQDMPLQVPPPVSSIAAPSDIPHALASLSSVHRSPECVDRNNDLSPLLRSFSKDKIFHTISKVPSHSSPDSTSISPEDLVCNPSPSPSPPPCLSTLPSSHSSNAVSPVTPPLPNISPRPLPPIGSNGNPKPTFWPPHALSETSQSPSSHLQPPRSKASSSPPPIHIDMATHGIGRPTVSQSIRQEQRVPHSYMKNLLCITPVQTLQITVCN</sequence>
<feature type="compositionally biased region" description="Low complexity" evidence="2">
    <location>
        <begin position="326"/>
        <end position="341"/>
    </location>
</feature>
<feature type="compositionally biased region" description="Low complexity" evidence="2">
    <location>
        <begin position="152"/>
        <end position="173"/>
    </location>
</feature>
<feature type="compositionally biased region" description="Low complexity" evidence="2">
    <location>
        <begin position="358"/>
        <end position="367"/>
    </location>
</feature>
<evidence type="ECO:0000256" key="2">
    <source>
        <dbReference type="SAM" id="MobiDB-lite"/>
    </source>
</evidence>
<keyword evidence="1" id="KW-0175">Coiled coil</keyword>
<feature type="compositionally biased region" description="Polar residues" evidence="2">
    <location>
        <begin position="405"/>
        <end position="415"/>
    </location>
</feature>
<comment type="caution">
    <text evidence="3">The sequence shown here is derived from an EMBL/GenBank/DDBJ whole genome shotgun (WGS) entry which is preliminary data.</text>
</comment>
<reference evidence="3 4" key="1">
    <citation type="journal article" date="2021" name="Elife">
        <title>Chloroplast acquisition without the gene transfer in kleptoplastic sea slugs, Plakobranchus ocellatus.</title>
        <authorList>
            <person name="Maeda T."/>
            <person name="Takahashi S."/>
            <person name="Yoshida T."/>
            <person name="Shimamura S."/>
            <person name="Takaki Y."/>
            <person name="Nagai Y."/>
            <person name="Toyoda A."/>
            <person name="Suzuki Y."/>
            <person name="Arimoto A."/>
            <person name="Ishii H."/>
            <person name="Satoh N."/>
            <person name="Nishiyama T."/>
            <person name="Hasebe M."/>
            <person name="Maruyama T."/>
            <person name="Minagawa J."/>
            <person name="Obokata J."/>
            <person name="Shigenobu S."/>
        </authorList>
    </citation>
    <scope>NUCLEOTIDE SEQUENCE [LARGE SCALE GENOMIC DNA]</scope>
</reference>
<evidence type="ECO:0000313" key="4">
    <source>
        <dbReference type="Proteomes" id="UP000735302"/>
    </source>
</evidence>